<reference evidence="1 2" key="1">
    <citation type="submission" date="2022-09" db="EMBL/GenBank/DDBJ databases">
        <authorList>
            <person name="Palmer J.M."/>
        </authorList>
    </citation>
    <scope>NUCLEOTIDE SEQUENCE [LARGE SCALE GENOMIC DNA]</scope>
    <source>
        <strain evidence="1 2">DSM 7382</strain>
    </source>
</reference>
<proteinExistence type="predicted"/>
<name>A0AAW0GF58_9APHY</name>
<accession>A0AAW0GF58</accession>
<organism evidence="1 2">
    <name type="scientific">Cerrena zonata</name>
    <dbReference type="NCBI Taxonomy" id="2478898"/>
    <lineage>
        <taxon>Eukaryota</taxon>
        <taxon>Fungi</taxon>
        <taxon>Dikarya</taxon>
        <taxon>Basidiomycota</taxon>
        <taxon>Agaricomycotina</taxon>
        <taxon>Agaricomycetes</taxon>
        <taxon>Polyporales</taxon>
        <taxon>Cerrenaceae</taxon>
        <taxon>Cerrena</taxon>
    </lineage>
</organism>
<protein>
    <submittedName>
        <fullName evidence="1">Uncharacterized protein</fullName>
    </submittedName>
</protein>
<comment type="caution">
    <text evidence="1">The sequence shown here is derived from an EMBL/GenBank/DDBJ whole genome shotgun (WGS) entry which is preliminary data.</text>
</comment>
<gene>
    <name evidence="1" type="ORF">QCA50_008282</name>
</gene>
<dbReference type="Proteomes" id="UP001385951">
    <property type="component" value="Unassembled WGS sequence"/>
</dbReference>
<dbReference type="AlphaFoldDB" id="A0AAW0GF58"/>
<dbReference type="EMBL" id="JASBNA010000010">
    <property type="protein sequence ID" value="KAK7688743.1"/>
    <property type="molecule type" value="Genomic_DNA"/>
</dbReference>
<sequence length="135" mass="15730">MFSATDILATLKCASHTGTFRCSIRYCRTSREIGLERLTRTFIYLICVYVYHGTMQLLRLIVSILDSNFMSPRDSFSKASISVGQRHFWDPYTYSQAIHIVKDSLQTHPTLYFLLVTTPIIKSIFICRWETMYLP</sequence>
<evidence type="ECO:0000313" key="1">
    <source>
        <dbReference type="EMBL" id="KAK7688743.1"/>
    </source>
</evidence>
<keyword evidence="2" id="KW-1185">Reference proteome</keyword>
<evidence type="ECO:0000313" key="2">
    <source>
        <dbReference type="Proteomes" id="UP001385951"/>
    </source>
</evidence>